<accession>A0A0V8JPY9</accession>
<feature type="transmembrane region" description="Helical" evidence="6">
    <location>
        <begin position="222"/>
        <end position="242"/>
    </location>
</feature>
<keyword evidence="5 6" id="KW-0472">Membrane</keyword>
<keyword evidence="4 6" id="KW-1133">Transmembrane helix</keyword>
<name>A0A0V8JPY9_9BACI</name>
<comment type="caution">
    <text evidence="7">The sequence shown here is derived from an EMBL/GenBank/DDBJ whole genome shotgun (WGS) entry which is preliminary data.</text>
</comment>
<dbReference type="InterPro" id="IPR038330">
    <property type="entry name" value="TspO/MBR-related_sf"/>
</dbReference>
<feature type="transmembrane region" description="Helical" evidence="6">
    <location>
        <begin position="175"/>
        <end position="192"/>
    </location>
</feature>
<dbReference type="PANTHER" id="PTHR33802">
    <property type="entry name" value="SI:CH211-161H7.5-RELATED"/>
    <property type="match status" value="1"/>
</dbReference>
<evidence type="ECO:0000256" key="5">
    <source>
        <dbReference type="ARBA" id="ARBA00023136"/>
    </source>
</evidence>
<keyword evidence="8" id="KW-1185">Reference proteome</keyword>
<evidence type="ECO:0000256" key="6">
    <source>
        <dbReference type="SAM" id="Phobius"/>
    </source>
</evidence>
<dbReference type="Gene3D" id="1.20.1260.100">
    <property type="entry name" value="TspO/MBR protein"/>
    <property type="match status" value="1"/>
</dbReference>
<sequence>MANFRFYSILNAIGLVLVLIVNYLANALPIGGQTTGEVSDSVPTLFTPAGYAFAIWGLIYTLLIIWIIRQFIAREDQKEIYAKIGIWFFISCLLNSAWIFIFQYRYFTLALLVIVLFLVTLMIIYSIIQNSRMTTWFMRLPISIYIGWVSVATIVNVFVVFQANGIETLFGLGEQTWAIIMLVVGGILGVLFTRKNRDIAYSLVFIWAFIAISVKQSAYSGIVTTVWVVVVILVLNIIVQLIRNYRK</sequence>
<feature type="transmembrane region" description="Helical" evidence="6">
    <location>
        <begin position="199"/>
        <end position="216"/>
    </location>
</feature>
<evidence type="ECO:0000256" key="4">
    <source>
        <dbReference type="ARBA" id="ARBA00022989"/>
    </source>
</evidence>
<dbReference type="InterPro" id="IPR004307">
    <property type="entry name" value="TspO_MBR"/>
</dbReference>
<evidence type="ECO:0000313" key="8">
    <source>
        <dbReference type="Proteomes" id="UP000053681"/>
    </source>
</evidence>
<evidence type="ECO:0000256" key="3">
    <source>
        <dbReference type="ARBA" id="ARBA00022692"/>
    </source>
</evidence>
<comment type="similarity">
    <text evidence="2">Belongs to the TspO/BZRP family.</text>
</comment>
<dbReference type="GO" id="GO:0016020">
    <property type="term" value="C:membrane"/>
    <property type="evidence" value="ECO:0007669"/>
    <property type="project" value="UniProtKB-SubCell"/>
</dbReference>
<gene>
    <name evidence="7" type="ORF">AS180_04445</name>
</gene>
<dbReference type="Proteomes" id="UP000053681">
    <property type="component" value="Unassembled WGS sequence"/>
</dbReference>
<feature type="transmembrane region" description="Helical" evidence="6">
    <location>
        <begin position="140"/>
        <end position="163"/>
    </location>
</feature>
<keyword evidence="3 6" id="KW-0812">Transmembrane</keyword>
<feature type="transmembrane region" description="Helical" evidence="6">
    <location>
        <begin position="80"/>
        <end position="101"/>
    </location>
</feature>
<dbReference type="PANTHER" id="PTHR33802:SF1">
    <property type="entry name" value="XK-RELATED PROTEIN"/>
    <property type="match status" value="1"/>
</dbReference>
<comment type="subcellular location">
    <subcellularLocation>
        <location evidence="1">Membrane</location>
        <topology evidence="1">Multi-pass membrane protein</topology>
    </subcellularLocation>
</comment>
<evidence type="ECO:0000256" key="1">
    <source>
        <dbReference type="ARBA" id="ARBA00004141"/>
    </source>
</evidence>
<feature type="transmembrane region" description="Helical" evidence="6">
    <location>
        <begin position="107"/>
        <end position="128"/>
    </location>
</feature>
<evidence type="ECO:0000313" key="7">
    <source>
        <dbReference type="EMBL" id="KSU89103.1"/>
    </source>
</evidence>
<dbReference type="EMBL" id="LNQP01000011">
    <property type="protein sequence ID" value="KSU89103.1"/>
    <property type="molecule type" value="Genomic_DNA"/>
</dbReference>
<organism evidence="7 8">
    <name type="scientific">Priestia veravalensis</name>
    <dbReference type="NCBI Taxonomy" id="1414648"/>
    <lineage>
        <taxon>Bacteria</taxon>
        <taxon>Bacillati</taxon>
        <taxon>Bacillota</taxon>
        <taxon>Bacilli</taxon>
        <taxon>Bacillales</taxon>
        <taxon>Bacillaceae</taxon>
        <taxon>Priestia</taxon>
    </lineage>
</organism>
<protein>
    <submittedName>
        <fullName evidence="7">Transporter</fullName>
    </submittedName>
</protein>
<dbReference type="RefSeq" id="WP_025908857.1">
    <property type="nucleotide sequence ID" value="NZ_KQ758631.1"/>
</dbReference>
<feature type="transmembrane region" description="Helical" evidence="6">
    <location>
        <begin position="7"/>
        <end position="25"/>
    </location>
</feature>
<dbReference type="AlphaFoldDB" id="A0A0V8JPY9"/>
<dbReference type="Pfam" id="PF03073">
    <property type="entry name" value="TspO_MBR"/>
    <property type="match status" value="1"/>
</dbReference>
<evidence type="ECO:0000256" key="2">
    <source>
        <dbReference type="ARBA" id="ARBA00007524"/>
    </source>
</evidence>
<proteinExistence type="inferred from homology"/>
<feature type="transmembrane region" description="Helical" evidence="6">
    <location>
        <begin position="45"/>
        <end position="68"/>
    </location>
</feature>
<reference evidence="7 8" key="1">
    <citation type="submission" date="2015-11" db="EMBL/GenBank/DDBJ databases">
        <title>Bacillus caseinolyticus sp nov.</title>
        <authorList>
            <person name="Dastager S.G."/>
            <person name="Mawlankar R."/>
        </authorList>
    </citation>
    <scope>NUCLEOTIDE SEQUENCE [LARGE SCALE GENOMIC DNA]</scope>
    <source>
        <strain evidence="7 8">SGD-V-76</strain>
    </source>
</reference>